<protein>
    <submittedName>
        <fullName evidence="1">Uncharacterized protein</fullName>
    </submittedName>
</protein>
<proteinExistence type="predicted"/>
<reference evidence="1" key="1">
    <citation type="submission" date="2021-03" db="EMBL/GenBank/DDBJ databases">
        <title>Antimicrobial resistance genes in bacteria isolated from Japanese honey, and their potential for conferring macrolide and lincosamide resistance in the American foulbrood pathogen Paenibacillus larvae.</title>
        <authorList>
            <person name="Okamoto M."/>
            <person name="Kumagai M."/>
            <person name="Kanamori H."/>
            <person name="Takamatsu D."/>
        </authorList>
    </citation>
    <scope>NUCLEOTIDE SEQUENCE</scope>
    <source>
        <strain evidence="1">J41TS4</strain>
    </source>
</reference>
<dbReference type="AlphaFoldDB" id="A0A919Y1C1"/>
<gene>
    <name evidence="1" type="ORF">J41TS4_13010</name>
</gene>
<dbReference type="EMBL" id="BORS01000003">
    <property type="protein sequence ID" value="GIO41543.1"/>
    <property type="molecule type" value="Genomic_DNA"/>
</dbReference>
<sequence length="51" mass="6133">MITYVCLAVLLLFVTVRSILFWRRNKDLVPSQELDQALIYQINRESDQYEQ</sequence>
<evidence type="ECO:0000313" key="2">
    <source>
        <dbReference type="Proteomes" id="UP000678895"/>
    </source>
</evidence>
<evidence type="ECO:0000313" key="1">
    <source>
        <dbReference type="EMBL" id="GIO41543.1"/>
    </source>
</evidence>
<dbReference type="Proteomes" id="UP000678895">
    <property type="component" value="Unassembled WGS sequence"/>
</dbReference>
<accession>A0A919Y1C1</accession>
<name>A0A919Y1C1_9BACL</name>
<organism evidence="1 2">
    <name type="scientific">Paenibacillus apis</name>
    <dbReference type="NCBI Taxonomy" id="1792174"/>
    <lineage>
        <taxon>Bacteria</taxon>
        <taxon>Bacillati</taxon>
        <taxon>Bacillota</taxon>
        <taxon>Bacilli</taxon>
        <taxon>Bacillales</taxon>
        <taxon>Paenibacillaceae</taxon>
        <taxon>Paenibacillus</taxon>
    </lineage>
</organism>
<comment type="caution">
    <text evidence="1">The sequence shown here is derived from an EMBL/GenBank/DDBJ whole genome shotgun (WGS) entry which is preliminary data.</text>
</comment>
<keyword evidence="2" id="KW-1185">Reference proteome</keyword>